<dbReference type="InterPro" id="IPR050464">
    <property type="entry name" value="Zeta_carotene_desat/Oxidored"/>
</dbReference>
<dbReference type="AlphaFoldDB" id="A0A6I6AGF5"/>
<dbReference type="Proteomes" id="UP000427281">
    <property type="component" value="Chromosome"/>
</dbReference>
<dbReference type="SUPFAM" id="SSF51905">
    <property type="entry name" value="FAD/NAD(P)-binding domain"/>
    <property type="match status" value="1"/>
</dbReference>
<evidence type="ECO:0000256" key="2">
    <source>
        <dbReference type="ARBA" id="ARBA00023002"/>
    </source>
</evidence>
<feature type="binding site" evidence="3">
    <location>
        <position position="362"/>
    </location>
    <ligand>
        <name>FAD</name>
        <dbReference type="ChEBI" id="CHEBI:57692"/>
    </ligand>
</feature>
<dbReference type="Pfam" id="PF01593">
    <property type="entry name" value="Amino_oxidase"/>
    <property type="match status" value="1"/>
</dbReference>
<evidence type="ECO:0000256" key="4">
    <source>
        <dbReference type="SAM" id="MobiDB-lite"/>
    </source>
</evidence>
<keyword evidence="7" id="KW-1185">Reference proteome</keyword>
<evidence type="ECO:0000256" key="1">
    <source>
        <dbReference type="ARBA" id="ARBA00001974"/>
    </source>
</evidence>
<dbReference type="InterPro" id="IPR036188">
    <property type="entry name" value="FAD/NAD-bd_sf"/>
</dbReference>
<dbReference type="KEGG" id="gim:F1728_17335"/>
<dbReference type="EMBL" id="CP043930">
    <property type="protein sequence ID" value="QGQ24345.1"/>
    <property type="molecule type" value="Genomic_DNA"/>
</dbReference>
<proteinExistence type="predicted"/>
<accession>A0A6I6AGF5</accession>
<evidence type="ECO:0000313" key="6">
    <source>
        <dbReference type="EMBL" id="QGQ24345.1"/>
    </source>
</evidence>
<dbReference type="InterPro" id="IPR001613">
    <property type="entry name" value="Flavin_amine_oxidase"/>
</dbReference>
<evidence type="ECO:0000259" key="5">
    <source>
        <dbReference type="Pfam" id="PF01593"/>
    </source>
</evidence>
<feature type="domain" description="Amine oxidase" evidence="5">
    <location>
        <begin position="129"/>
        <end position="572"/>
    </location>
</feature>
<evidence type="ECO:0000313" key="7">
    <source>
        <dbReference type="Proteomes" id="UP000427281"/>
    </source>
</evidence>
<gene>
    <name evidence="6" type="ORF">F1728_17335</name>
</gene>
<comment type="cofactor">
    <cofactor evidence="1">
        <name>FAD</name>
        <dbReference type="ChEBI" id="CHEBI:57692"/>
    </cofactor>
</comment>
<protein>
    <submittedName>
        <fullName evidence="6">FAD-dependent oxidoreductase</fullName>
    </submittedName>
</protein>
<keyword evidence="2" id="KW-0560">Oxidoreductase</keyword>
<dbReference type="Gene3D" id="3.50.50.60">
    <property type="entry name" value="FAD/NAD(P)-binding domain"/>
    <property type="match status" value="1"/>
</dbReference>
<evidence type="ECO:0000256" key="3">
    <source>
        <dbReference type="PIRSR" id="PIRSR601613-1"/>
    </source>
</evidence>
<feature type="region of interest" description="Disordered" evidence="4">
    <location>
        <begin position="1"/>
        <end position="20"/>
    </location>
</feature>
<name>A0A6I6AGF5_9PLAN</name>
<sequence>MRTHRCTAPSTRVSHQGGDLVDPGPAVRSIAQLVFTAQYTPRRINKIPPRLQPAAGKCLNQGNPRIFHDFTKVTTGISADFRYPHILKQQSRKIQIQCTDGTISHARHVGQGKSLEDSSTATVIVGGGLAGLACAAALAERNQPVTLLESRPRLGGRASSFEDQQSQSLIDNCQHVSMGCCHEFNRFCETVGIADSFERAEQLYFIGPHQSGPVNADTRFQVNRFASSPALPTPLHLFPAFARLSYLNFREKRELAQGLKQLARTRVNLQDEPTMADWLQAHGQSQTVIDRFWNVVLVSALSESLERISLSHARKVFVDGFLRARDSWQVLIPTTPLEQLYGTTISDWLTTRGTEIRLKTGVKQIHITDGKVTGVELRDGTHIDADRVVLAVPHQRVLDLLPAEFPGRTELSRIAELEAAPITSVHLWFDREITPLPHAVFVDCLSQWMFNRTQLMQQEHDGRWYYQIVISASHQLTAAGRQGRSQEEIIQEVIAELTRIWPVTGEAQLLHSRMLTEHHAVFSVQPGVEQLRPAQRTQVAGLYLAGDWTSTGWPATMEGAVRSGLLAAEELLHDLGKPDSLLLPPENTAFLSKMLFRL</sequence>
<dbReference type="PANTHER" id="PTHR42923:SF47">
    <property type="entry name" value="BLR3003 PROTEIN"/>
    <property type="match status" value="1"/>
</dbReference>
<dbReference type="InterPro" id="IPR017830">
    <property type="entry name" value="SQase_HpnE"/>
</dbReference>
<dbReference type="NCBIfam" id="TIGR03467">
    <property type="entry name" value="HpnE"/>
    <property type="match status" value="1"/>
</dbReference>
<reference evidence="6 7" key="1">
    <citation type="submission" date="2019-09" db="EMBL/GenBank/DDBJ databases">
        <title>Gimesia benthica sp. nov., a novel bacterium isolated from deep-sea water of the Northwest Indian Ocean.</title>
        <authorList>
            <person name="Dai X."/>
        </authorList>
    </citation>
    <scope>NUCLEOTIDE SEQUENCE [LARGE SCALE GENOMIC DNA]</scope>
    <source>
        <strain evidence="6 7">E7</strain>
    </source>
</reference>
<dbReference type="InterPro" id="IPR002937">
    <property type="entry name" value="Amino_oxidase"/>
</dbReference>
<dbReference type="GO" id="GO:0016491">
    <property type="term" value="F:oxidoreductase activity"/>
    <property type="evidence" value="ECO:0007669"/>
    <property type="project" value="UniProtKB-KW"/>
</dbReference>
<dbReference type="PRINTS" id="PR00757">
    <property type="entry name" value="AMINEOXDASEF"/>
</dbReference>
<dbReference type="PANTHER" id="PTHR42923">
    <property type="entry name" value="PROTOPORPHYRINOGEN OXIDASE"/>
    <property type="match status" value="1"/>
</dbReference>
<organism evidence="6 7">
    <name type="scientific">Gimesia benthica</name>
    <dbReference type="NCBI Taxonomy" id="2608982"/>
    <lineage>
        <taxon>Bacteria</taxon>
        <taxon>Pseudomonadati</taxon>
        <taxon>Planctomycetota</taxon>
        <taxon>Planctomycetia</taxon>
        <taxon>Planctomycetales</taxon>
        <taxon>Planctomycetaceae</taxon>
        <taxon>Gimesia</taxon>
    </lineage>
</organism>